<evidence type="ECO:0000256" key="4">
    <source>
        <dbReference type="ARBA" id="ARBA00022679"/>
    </source>
</evidence>
<keyword evidence="9" id="KW-0547">Nucleotide-binding</keyword>
<dbReference type="Pfam" id="PF00072">
    <property type="entry name" value="Response_reg"/>
    <property type="match status" value="1"/>
</dbReference>
<dbReference type="EC" id="2.7.13.3" evidence="2"/>
<dbReference type="Pfam" id="PF00512">
    <property type="entry name" value="HisKA"/>
    <property type="match status" value="1"/>
</dbReference>
<reference evidence="9 10" key="1">
    <citation type="submission" date="2024-09" db="EMBL/GenBank/DDBJ databases">
        <title>Novel species of the genus Pelomonas and Roseateles isolated from streams.</title>
        <authorList>
            <person name="Lu H."/>
        </authorList>
    </citation>
    <scope>NUCLEOTIDE SEQUENCE [LARGE SCALE GENOMIC DNA]</scope>
    <source>
        <strain evidence="9 10">DC23W</strain>
    </source>
</reference>
<dbReference type="InterPro" id="IPR036890">
    <property type="entry name" value="HATPase_C_sf"/>
</dbReference>
<dbReference type="Proteomes" id="UP001606300">
    <property type="component" value="Unassembled WGS sequence"/>
</dbReference>
<evidence type="ECO:0000256" key="6">
    <source>
        <dbReference type="PROSITE-ProRule" id="PRU00169"/>
    </source>
</evidence>
<dbReference type="SMART" id="SM00448">
    <property type="entry name" value="REC"/>
    <property type="match status" value="1"/>
</dbReference>
<protein>
    <recommendedName>
        <fullName evidence="2">histidine kinase</fullName>
        <ecNumber evidence="2">2.7.13.3</ecNumber>
    </recommendedName>
</protein>
<dbReference type="Gene3D" id="1.10.287.130">
    <property type="match status" value="1"/>
</dbReference>
<evidence type="ECO:0000256" key="3">
    <source>
        <dbReference type="ARBA" id="ARBA00022553"/>
    </source>
</evidence>
<evidence type="ECO:0000259" key="8">
    <source>
        <dbReference type="PROSITE" id="PS50110"/>
    </source>
</evidence>
<dbReference type="PRINTS" id="PR00344">
    <property type="entry name" value="BCTRLSENSOR"/>
</dbReference>
<organism evidence="9 10">
    <name type="scientific">Pelomonas dachongensis</name>
    <dbReference type="NCBI Taxonomy" id="3299029"/>
    <lineage>
        <taxon>Bacteria</taxon>
        <taxon>Pseudomonadati</taxon>
        <taxon>Pseudomonadota</taxon>
        <taxon>Betaproteobacteria</taxon>
        <taxon>Burkholderiales</taxon>
        <taxon>Sphaerotilaceae</taxon>
        <taxon>Roseateles</taxon>
    </lineage>
</organism>
<dbReference type="EMBL" id="JBIGHY010000001">
    <property type="protein sequence ID" value="MFG6412311.1"/>
    <property type="molecule type" value="Genomic_DNA"/>
</dbReference>
<dbReference type="InterPro" id="IPR001789">
    <property type="entry name" value="Sig_transdc_resp-reg_receiver"/>
</dbReference>
<dbReference type="Pfam" id="PF02518">
    <property type="entry name" value="HATPase_c"/>
    <property type="match status" value="1"/>
</dbReference>
<dbReference type="PANTHER" id="PTHR42878">
    <property type="entry name" value="TWO-COMPONENT HISTIDINE KINASE"/>
    <property type="match status" value="1"/>
</dbReference>
<dbReference type="InterPro" id="IPR004358">
    <property type="entry name" value="Sig_transdc_His_kin-like_C"/>
</dbReference>
<evidence type="ECO:0000259" key="7">
    <source>
        <dbReference type="PROSITE" id="PS50109"/>
    </source>
</evidence>
<evidence type="ECO:0000313" key="10">
    <source>
        <dbReference type="Proteomes" id="UP001606300"/>
    </source>
</evidence>
<keyword evidence="9" id="KW-0067">ATP-binding</keyword>
<dbReference type="CDD" id="cd00082">
    <property type="entry name" value="HisKA"/>
    <property type="match status" value="1"/>
</dbReference>
<comment type="caution">
    <text evidence="9">The sequence shown here is derived from an EMBL/GenBank/DDBJ whole genome shotgun (WGS) entry which is preliminary data.</text>
</comment>
<dbReference type="PROSITE" id="PS50110">
    <property type="entry name" value="RESPONSE_REGULATORY"/>
    <property type="match status" value="1"/>
</dbReference>
<dbReference type="PROSITE" id="PS50109">
    <property type="entry name" value="HIS_KIN"/>
    <property type="match status" value="1"/>
</dbReference>
<evidence type="ECO:0000256" key="1">
    <source>
        <dbReference type="ARBA" id="ARBA00000085"/>
    </source>
</evidence>
<dbReference type="SMART" id="SM00387">
    <property type="entry name" value="HATPase_c"/>
    <property type="match status" value="1"/>
</dbReference>
<proteinExistence type="predicted"/>
<dbReference type="InterPro" id="IPR003661">
    <property type="entry name" value="HisK_dim/P_dom"/>
</dbReference>
<evidence type="ECO:0000313" key="9">
    <source>
        <dbReference type="EMBL" id="MFG6412311.1"/>
    </source>
</evidence>
<gene>
    <name evidence="9" type="ORF">ACG02S_00215</name>
</gene>
<dbReference type="SUPFAM" id="SSF52172">
    <property type="entry name" value="CheY-like"/>
    <property type="match status" value="1"/>
</dbReference>
<dbReference type="PANTHER" id="PTHR42878:SF15">
    <property type="entry name" value="BACTERIOPHYTOCHROME"/>
    <property type="match status" value="1"/>
</dbReference>
<dbReference type="SMART" id="SM00388">
    <property type="entry name" value="HisKA"/>
    <property type="match status" value="1"/>
</dbReference>
<name>A0ABW7EFQ7_9BURK</name>
<keyword evidence="4" id="KW-0808">Transferase</keyword>
<dbReference type="InterPro" id="IPR003594">
    <property type="entry name" value="HATPase_dom"/>
</dbReference>
<dbReference type="SUPFAM" id="SSF55874">
    <property type="entry name" value="ATPase domain of HSP90 chaperone/DNA topoisomerase II/histidine kinase"/>
    <property type="match status" value="1"/>
</dbReference>
<sequence>MARVLVVDDQAANRDLLVTLLKYAGHEPLEAADGHLALAQVRAARPELVICDLLMPTMDGYEFVRQLRAEPAIAHTEVIFYTATFMEREARALAQACGVSRVLIKPTEPEEILRVIAQSLQGARAAEPVADTAQFDREHLRLLTDKLALKVSELEAANQRLSALTDLNLQLASEHDPLVMLNKVCRGARDLLGARAAVLAVRDKSDSGLTHVSSWGLAAAQAEGLQQLVADAGLPGEVMAQGRARRFANPGGDPAIAGLPHVMPALQHGLIAAICSPEHAYGWVLLMDKLGADGFTPEDERILSIYAAQAGRIYENGSLYKKVMRTAEQLQLANELLEQRVLQRTAELHEVIAGLESFNRGVSHDLRGPLGGIASAARLAQQFIASHDTDRALRFMQVIATQAETTGQLVDALMALARASDASLSRERVDMSALAAEVVESLQRLPGDAPLPVVIEPLAVVEADRKLVRQVLVNLIGNALKFSAGNTAPQVRVGMDAVGMDAVGNTPLDAPVFFVRDNGVGFDAERAPRLFTPFQRLHGAAFEGSGVGLSIVRKIVERHGGRVWADSTPGEGATFSFTLGAAVV</sequence>
<feature type="domain" description="Response regulatory" evidence="8">
    <location>
        <begin position="3"/>
        <end position="120"/>
    </location>
</feature>
<dbReference type="GO" id="GO:0005524">
    <property type="term" value="F:ATP binding"/>
    <property type="evidence" value="ECO:0007669"/>
    <property type="project" value="UniProtKB-KW"/>
</dbReference>
<accession>A0ABW7EFQ7</accession>
<keyword evidence="3 6" id="KW-0597">Phosphoprotein</keyword>
<dbReference type="RefSeq" id="WP_394468421.1">
    <property type="nucleotide sequence ID" value="NZ_JBIGHY010000001.1"/>
</dbReference>
<dbReference type="InterPro" id="IPR050351">
    <property type="entry name" value="BphY/WalK/GraS-like"/>
</dbReference>
<dbReference type="Pfam" id="PF13185">
    <property type="entry name" value="GAF_2"/>
    <property type="match status" value="1"/>
</dbReference>
<dbReference type="Gene3D" id="3.40.50.2300">
    <property type="match status" value="1"/>
</dbReference>
<dbReference type="SUPFAM" id="SSF47384">
    <property type="entry name" value="Homodimeric domain of signal transducing histidine kinase"/>
    <property type="match status" value="1"/>
</dbReference>
<dbReference type="InterPro" id="IPR003018">
    <property type="entry name" value="GAF"/>
</dbReference>
<dbReference type="Gene3D" id="3.30.565.10">
    <property type="entry name" value="Histidine kinase-like ATPase, C-terminal domain"/>
    <property type="match status" value="1"/>
</dbReference>
<evidence type="ECO:0000256" key="5">
    <source>
        <dbReference type="ARBA" id="ARBA00022777"/>
    </source>
</evidence>
<dbReference type="SUPFAM" id="SSF55781">
    <property type="entry name" value="GAF domain-like"/>
    <property type="match status" value="1"/>
</dbReference>
<dbReference type="SMART" id="SM00065">
    <property type="entry name" value="GAF"/>
    <property type="match status" value="1"/>
</dbReference>
<comment type="catalytic activity">
    <reaction evidence="1">
        <text>ATP + protein L-histidine = ADP + protein N-phospho-L-histidine.</text>
        <dbReference type="EC" id="2.7.13.3"/>
    </reaction>
</comment>
<dbReference type="InterPro" id="IPR011006">
    <property type="entry name" value="CheY-like_superfamily"/>
</dbReference>
<keyword evidence="5" id="KW-0418">Kinase</keyword>
<feature type="domain" description="Histidine kinase" evidence="7">
    <location>
        <begin position="361"/>
        <end position="583"/>
    </location>
</feature>
<dbReference type="InterPro" id="IPR005467">
    <property type="entry name" value="His_kinase_dom"/>
</dbReference>
<dbReference type="InterPro" id="IPR036097">
    <property type="entry name" value="HisK_dim/P_sf"/>
</dbReference>
<feature type="modified residue" description="4-aspartylphosphate" evidence="6">
    <location>
        <position position="52"/>
    </location>
</feature>
<dbReference type="Gene3D" id="3.30.450.40">
    <property type="match status" value="1"/>
</dbReference>
<evidence type="ECO:0000256" key="2">
    <source>
        <dbReference type="ARBA" id="ARBA00012438"/>
    </source>
</evidence>
<dbReference type="InterPro" id="IPR029016">
    <property type="entry name" value="GAF-like_dom_sf"/>
</dbReference>
<keyword evidence="10" id="KW-1185">Reference proteome</keyword>